<evidence type="ECO:0000313" key="5">
    <source>
        <dbReference type="EMBL" id="EMI21194.1"/>
    </source>
</evidence>
<accession>M5S4T0</accession>
<dbReference type="InterPro" id="IPR041628">
    <property type="entry name" value="ChlI/MoxR_AAA_lid"/>
</dbReference>
<name>M5S4T0_9BACT</name>
<dbReference type="GO" id="GO:0005524">
    <property type="term" value="F:ATP binding"/>
    <property type="evidence" value="ECO:0007669"/>
    <property type="project" value="UniProtKB-KW"/>
</dbReference>
<dbReference type="EMBL" id="ANOG01000270">
    <property type="protein sequence ID" value="EMI21194.1"/>
    <property type="molecule type" value="Genomic_DNA"/>
</dbReference>
<comment type="caution">
    <text evidence="5">The sequence shown here is derived from an EMBL/GenBank/DDBJ whole genome shotgun (WGS) entry which is preliminary data.</text>
</comment>
<dbReference type="Gene3D" id="1.10.8.80">
    <property type="entry name" value="Magnesium chelatase subunit I, C-Terminal domain"/>
    <property type="match status" value="1"/>
</dbReference>
<dbReference type="Pfam" id="PF17863">
    <property type="entry name" value="AAA_lid_2"/>
    <property type="match status" value="1"/>
</dbReference>
<proteinExistence type="inferred from homology"/>
<dbReference type="PANTHER" id="PTHR42759:SF1">
    <property type="entry name" value="MAGNESIUM-CHELATASE SUBUNIT CHLD"/>
    <property type="match status" value="1"/>
</dbReference>
<dbReference type="SMART" id="SM00382">
    <property type="entry name" value="AAA"/>
    <property type="match status" value="1"/>
</dbReference>
<dbReference type="Pfam" id="PF07726">
    <property type="entry name" value="AAA_3"/>
    <property type="match status" value="1"/>
</dbReference>
<protein>
    <submittedName>
        <fullName evidence="5">Methanol dehydrogenase regulator (MoxR)-like protein</fullName>
    </submittedName>
</protein>
<dbReference type="FunFam" id="3.40.50.300:FF:000640">
    <property type="entry name" value="MoxR family ATPase"/>
    <property type="match status" value="1"/>
</dbReference>
<evidence type="ECO:0000256" key="3">
    <source>
        <dbReference type="ARBA" id="ARBA00061607"/>
    </source>
</evidence>
<evidence type="ECO:0000256" key="1">
    <source>
        <dbReference type="ARBA" id="ARBA00022741"/>
    </source>
</evidence>
<sequence>MLDAYSPFWHDKNAGVGYPTRLGISLESGTERPVISFLPFFVKRNMSTTVESMQSQAEEFRKRYGAVRDMIGRVIVGHDDIVHGVLTAMLCGGHCLLEGVPGLGKTMLVRTLAEVLELNFNRIQFTPDLMPADILGTNMINEDEHGRRQFEFQRGPVFTQILLADEINRATPKTQSAMLETMQEGTVTAAGQRFTLDKPFFVLATQNPIEQEGTYPLPEAQMDRFLFKLVVGYSSREDLNEIVDRTTRRVKTEIEKVMDGAEIMKWQTLVREVILAPHVQDYLVRLTLATHPDGAHSVKATNDYIRWGSSPRGAQTLALASKVRALLDGRYNVSFEDIRRVYLPAMRHRVLLNFEAQAEGVQPDQVLLDILEKVPDKAD</sequence>
<organism evidence="5 6">
    <name type="scientific">Rhodopirellula maiorica SM1</name>
    <dbReference type="NCBI Taxonomy" id="1265738"/>
    <lineage>
        <taxon>Bacteria</taxon>
        <taxon>Pseudomonadati</taxon>
        <taxon>Planctomycetota</taxon>
        <taxon>Planctomycetia</taxon>
        <taxon>Pirellulales</taxon>
        <taxon>Pirellulaceae</taxon>
        <taxon>Novipirellula</taxon>
    </lineage>
</organism>
<reference evidence="5 6" key="1">
    <citation type="journal article" date="2013" name="Mar. Genomics">
        <title>Expression of sulfatases in Rhodopirellula baltica and the diversity of sulfatases in the genus Rhodopirellula.</title>
        <authorList>
            <person name="Wegner C.E."/>
            <person name="Richter-Heitmann T."/>
            <person name="Klindworth A."/>
            <person name="Klockow C."/>
            <person name="Richter M."/>
            <person name="Achstetter T."/>
            <person name="Glockner F.O."/>
            <person name="Harder J."/>
        </authorList>
    </citation>
    <scope>NUCLEOTIDE SEQUENCE [LARGE SCALE GENOMIC DNA]</scope>
    <source>
        <strain evidence="5 6">SM1</strain>
    </source>
</reference>
<feature type="domain" description="AAA+ ATPase" evidence="4">
    <location>
        <begin position="91"/>
        <end position="235"/>
    </location>
</feature>
<keyword evidence="6" id="KW-1185">Reference proteome</keyword>
<dbReference type="PANTHER" id="PTHR42759">
    <property type="entry name" value="MOXR FAMILY PROTEIN"/>
    <property type="match status" value="1"/>
</dbReference>
<dbReference type="Gene3D" id="3.40.50.300">
    <property type="entry name" value="P-loop containing nucleotide triphosphate hydrolases"/>
    <property type="match status" value="1"/>
</dbReference>
<dbReference type="InterPro" id="IPR003593">
    <property type="entry name" value="AAA+_ATPase"/>
</dbReference>
<keyword evidence="2" id="KW-0067">ATP-binding</keyword>
<evidence type="ECO:0000256" key="2">
    <source>
        <dbReference type="ARBA" id="ARBA00022840"/>
    </source>
</evidence>
<comment type="similarity">
    <text evidence="3">Belongs to the MoxR family.</text>
</comment>
<dbReference type="PIRSF" id="PIRSF002849">
    <property type="entry name" value="AAA_ATPase_chaperone_MoxR_prd"/>
    <property type="match status" value="1"/>
</dbReference>
<dbReference type="Proteomes" id="UP000011991">
    <property type="component" value="Unassembled WGS sequence"/>
</dbReference>
<evidence type="ECO:0000313" key="6">
    <source>
        <dbReference type="Proteomes" id="UP000011991"/>
    </source>
</evidence>
<keyword evidence="1" id="KW-0547">Nucleotide-binding</keyword>
<dbReference type="AlphaFoldDB" id="M5S4T0"/>
<dbReference type="SUPFAM" id="SSF52540">
    <property type="entry name" value="P-loop containing nucleoside triphosphate hydrolases"/>
    <property type="match status" value="1"/>
</dbReference>
<dbReference type="PATRIC" id="fig|1265738.3.peg.1868"/>
<dbReference type="CDD" id="cd00009">
    <property type="entry name" value="AAA"/>
    <property type="match status" value="1"/>
</dbReference>
<dbReference type="InterPro" id="IPR050764">
    <property type="entry name" value="CbbQ/NirQ/NorQ/GpvN"/>
</dbReference>
<evidence type="ECO:0000259" key="4">
    <source>
        <dbReference type="SMART" id="SM00382"/>
    </source>
</evidence>
<dbReference type="GO" id="GO:0016887">
    <property type="term" value="F:ATP hydrolysis activity"/>
    <property type="evidence" value="ECO:0007669"/>
    <property type="project" value="InterPro"/>
</dbReference>
<dbReference type="InterPro" id="IPR027417">
    <property type="entry name" value="P-loop_NTPase"/>
</dbReference>
<gene>
    <name evidence="5" type="ORF">RMSM_01876</name>
</gene>
<dbReference type="InterPro" id="IPR011703">
    <property type="entry name" value="ATPase_AAA-3"/>
</dbReference>